<evidence type="ECO:0000313" key="6">
    <source>
        <dbReference type="EMBL" id="PXX12952.1"/>
    </source>
</evidence>
<dbReference type="GO" id="GO:0032259">
    <property type="term" value="P:methylation"/>
    <property type="evidence" value="ECO:0007669"/>
    <property type="project" value="UniProtKB-KW"/>
</dbReference>
<dbReference type="SUPFAM" id="SSF53335">
    <property type="entry name" value="S-adenosyl-L-methionine-dependent methyltransferases"/>
    <property type="match status" value="1"/>
</dbReference>
<dbReference type="EMBL" id="QJJU01000001">
    <property type="protein sequence ID" value="PXX12952.1"/>
    <property type="molecule type" value="Genomic_DNA"/>
</dbReference>
<evidence type="ECO:0000313" key="7">
    <source>
        <dbReference type="Proteomes" id="UP000247781"/>
    </source>
</evidence>
<keyword evidence="3" id="KW-0808">Transferase</keyword>
<dbReference type="Pfam" id="PF02353">
    <property type="entry name" value="CMAS"/>
    <property type="match status" value="1"/>
</dbReference>
<name>A0A318HNC9_9MYCO</name>
<evidence type="ECO:0000256" key="3">
    <source>
        <dbReference type="ARBA" id="ARBA00022679"/>
    </source>
</evidence>
<dbReference type="GO" id="GO:0006629">
    <property type="term" value="P:lipid metabolic process"/>
    <property type="evidence" value="ECO:0007669"/>
    <property type="project" value="UniProtKB-KW"/>
</dbReference>
<evidence type="ECO:0000256" key="1">
    <source>
        <dbReference type="ARBA" id="ARBA00010815"/>
    </source>
</evidence>
<dbReference type="InterPro" id="IPR029063">
    <property type="entry name" value="SAM-dependent_MTases_sf"/>
</dbReference>
<organism evidence="6 7">
    <name type="scientific">Mycolicibacterium moriokaense</name>
    <dbReference type="NCBI Taxonomy" id="39691"/>
    <lineage>
        <taxon>Bacteria</taxon>
        <taxon>Bacillati</taxon>
        <taxon>Actinomycetota</taxon>
        <taxon>Actinomycetes</taxon>
        <taxon>Mycobacteriales</taxon>
        <taxon>Mycobacteriaceae</taxon>
        <taxon>Mycolicibacterium</taxon>
    </lineage>
</organism>
<dbReference type="PANTHER" id="PTHR43667">
    <property type="entry name" value="CYCLOPROPANE-FATTY-ACYL-PHOSPHOLIPID SYNTHASE"/>
    <property type="match status" value="1"/>
</dbReference>
<evidence type="ECO:0000256" key="2">
    <source>
        <dbReference type="ARBA" id="ARBA00022603"/>
    </source>
</evidence>
<keyword evidence="5" id="KW-0443">Lipid metabolism</keyword>
<dbReference type="GO" id="GO:0008168">
    <property type="term" value="F:methyltransferase activity"/>
    <property type="evidence" value="ECO:0007669"/>
    <property type="project" value="UniProtKB-KW"/>
</dbReference>
<reference evidence="6 7" key="2">
    <citation type="submission" date="2018-06" db="EMBL/GenBank/DDBJ databases">
        <title>Sequencing of bacterial isolates from soil warming experiment in Harvard Forest, Massachusetts, USA.</title>
        <authorList>
            <person name="Deangelis K.PhD."/>
        </authorList>
    </citation>
    <scope>NUCLEOTIDE SEQUENCE [LARGE SCALE GENOMIC DNA]</scope>
    <source>
        <strain evidence="6 7">GAS496</strain>
    </source>
</reference>
<keyword evidence="7" id="KW-1185">Reference proteome</keyword>
<gene>
    <name evidence="6" type="ORF">C8E89_101100</name>
</gene>
<accession>A0A318HNC9</accession>
<protein>
    <submittedName>
        <fullName evidence="6">Mycolic acid cyclopropane synthetase</fullName>
    </submittedName>
</protein>
<dbReference type="PANTHER" id="PTHR43667:SF1">
    <property type="entry name" value="CYCLOPROPANE-FATTY-ACYL-PHOSPHOLIPID SYNTHASE"/>
    <property type="match status" value="1"/>
</dbReference>
<keyword evidence="4" id="KW-0949">S-adenosyl-L-methionine</keyword>
<dbReference type="InterPro" id="IPR050723">
    <property type="entry name" value="CFA/CMAS"/>
</dbReference>
<comment type="similarity">
    <text evidence="1">Belongs to the CFA/CMAS family.</text>
</comment>
<dbReference type="Gene3D" id="3.40.50.150">
    <property type="entry name" value="Vaccinia Virus protein VP39"/>
    <property type="match status" value="1"/>
</dbReference>
<keyword evidence="2" id="KW-0489">Methyltransferase</keyword>
<dbReference type="AlphaFoldDB" id="A0A318HNC9"/>
<dbReference type="Proteomes" id="UP000247781">
    <property type="component" value="Unassembled WGS sequence"/>
</dbReference>
<sequence>MRLGIPITLRVARFVNFIITEIFPGGRLPTVSMVETHARTAGFRVSRVQSLQAHYSKTLDEWAAALAAHRDDAIAVQSQEVYDRYMKYLTGCADLFRAGYLDVNQFTLEK</sequence>
<evidence type="ECO:0000256" key="5">
    <source>
        <dbReference type="ARBA" id="ARBA00023098"/>
    </source>
</evidence>
<comment type="caution">
    <text evidence="6">The sequence shown here is derived from an EMBL/GenBank/DDBJ whole genome shotgun (WGS) entry which is preliminary data.</text>
</comment>
<evidence type="ECO:0000256" key="4">
    <source>
        <dbReference type="ARBA" id="ARBA00022691"/>
    </source>
</evidence>
<reference evidence="7" key="1">
    <citation type="submission" date="2018-05" db="EMBL/GenBank/DDBJ databases">
        <authorList>
            <person name="Deangelis K."/>
            <person name="Huntemann M."/>
            <person name="Clum A."/>
            <person name="Pillay M."/>
            <person name="Palaniappan K."/>
            <person name="Varghese N."/>
            <person name="Mikhailova N."/>
            <person name="Stamatis D."/>
            <person name="Reddy T."/>
            <person name="Daum C."/>
            <person name="Shapiro N."/>
            <person name="Ivanova N."/>
            <person name="Kyrpides N."/>
            <person name="Woyke T."/>
        </authorList>
    </citation>
    <scope>NUCLEOTIDE SEQUENCE [LARGE SCALE GENOMIC DNA]</scope>
    <source>
        <strain evidence="7">GAS496</strain>
    </source>
</reference>
<proteinExistence type="inferred from homology"/>